<protein>
    <submittedName>
        <fullName evidence="1">Uncharacterized protein</fullName>
    </submittedName>
</protein>
<dbReference type="AlphaFoldDB" id="A0A8B6DLD0"/>
<evidence type="ECO:0000313" key="2">
    <source>
        <dbReference type="Proteomes" id="UP000596742"/>
    </source>
</evidence>
<accession>A0A8B6DLD0</accession>
<organism evidence="1 2">
    <name type="scientific">Mytilus galloprovincialis</name>
    <name type="common">Mediterranean mussel</name>
    <dbReference type="NCBI Taxonomy" id="29158"/>
    <lineage>
        <taxon>Eukaryota</taxon>
        <taxon>Metazoa</taxon>
        <taxon>Spiralia</taxon>
        <taxon>Lophotrochozoa</taxon>
        <taxon>Mollusca</taxon>
        <taxon>Bivalvia</taxon>
        <taxon>Autobranchia</taxon>
        <taxon>Pteriomorphia</taxon>
        <taxon>Mytilida</taxon>
        <taxon>Mytiloidea</taxon>
        <taxon>Mytilidae</taxon>
        <taxon>Mytilinae</taxon>
        <taxon>Mytilus</taxon>
    </lineage>
</organism>
<dbReference type="EMBL" id="UYJE01003582">
    <property type="protein sequence ID" value="VDI20448.1"/>
    <property type="molecule type" value="Genomic_DNA"/>
</dbReference>
<evidence type="ECO:0000313" key="1">
    <source>
        <dbReference type="EMBL" id="VDI20448.1"/>
    </source>
</evidence>
<keyword evidence="2" id="KW-1185">Reference proteome</keyword>
<proteinExistence type="predicted"/>
<gene>
    <name evidence="1" type="ORF">MGAL_10B058967</name>
</gene>
<reference evidence="1" key="1">
    <citation type="submission" date="2018-11" db="EMBL/GenBank/DDBJ databases">
        <authorList>
            <person name="Alioto T."/>
            <person name="Alioto T."/>
        </authorList>
    </citation>
    <scope>NUCLEOTIDE SEQUENCE</scope>
</reference>
<name>A0A8B6DLD0_MYTGA</name>
<comment type="caution">
    <text evidence="1">The sequence shown here is derived from an EMBL/GenBank/DDBJ whole genome shotgun (WGS) entry which is preliminary data.</text>
</comment>
<dbReference type="OrthoDB" id="6155763at2759"/>
<sequence>MKDGNIPRGCYKIVVSIISTETNEINRGCIGSGQHRYVNTAEVPRPRTSIYGKRSFRFEAAQVWNSLPNEVRLMTSFDQFRNYINSWCGGQKCYCSSCRFHPVLSQS</sequence>
<dbReference type="Proteomes" id="UP000596742">
    <property type="component" value="Unassembled WGS sequence"/>
</dbReference>